<name>A0A9J6EZZ4_RHIMP</name>
<dbReference type="EMBL" id="JABSTU010000001">
    <property type="protein sequence ID" value="KAH8039775.1"/>
    <property type="molecule type" value="Genomic_DNA"/>
</dbReference>
<evidence type="ECO:0000313" key="2">
    <source>
        <dbReference type="EMBL" id="KAH8039775.1"/>
    </source>
</evidence>
<evidence type="ECO:0000313" key="3">
    <source>
        <dbReference type="Proteomes" id="UP000821866"/>
    </source>
</evidence>
<organism evidence="2 3">
    <name type="scientific">Rhipicephalus microplus</name>
    <name type="common">Cattle tick</name>
    <name type="synonym">Boophilus microplus</name>
    <dbReference type="NCBI Taxonomy" id="6941"/>
    <lineage>
        <taxon>Eukaryota</taxon>
        <taxon>Metazoa</taxon>
        <taxon>Ecdysozoa</taxon>
        <taxon>Arthropoda</taxon>
        <taxon>Chelicerata</taxon>
        <taxon>Arachnida</taxon>
        <taxon>Acari</taxon>
        <taxon>Parasitiformes</taxon>
        <taxon>Ixodida</taxon>
        <taxon>Ixodoidea</taxon>
        <taxon>Ixodidae</taxon>
        <taxon>Rhipicephalinae</taxon>
        <taxon>Rhipicephalus</taxon>
        <taxon>Boophilus</taxon>
    </lineage>
</organism>
<reference evidence="2" key="1">
    <citation type="journal article" date="2020" name="Cell">
        <title>Large-Scale Comparative Analyses of Tick Genomes Elucidate Their Genetic Diversity and Vector Capacities.</title>
        <authorList>
            <consortium name="Tick Genome and Microbiome Consortium (TIGMIC)"/>
            <person name="Jia N."/>
            <person name="Wang J."/>
            <person name="Shi W."/>
            <person name="Du L."/>
            <person name="Sun Y."/>
            <person name="Zhan W."/>
            <person name="Jiang J.F."/>
            <person name="Wang Q."/>
            <person name="Zhang B."/>
            <person name="Ji P."/>
            <person name="Bell-Sakyi L."/>
            <person name="Cui X.M."/>
            <person name="Yuan T.T."/>
            <person name="Jiang B.G."/>
            <person name="Yang W.F."/>
            <person name="Lam T.T."/>
            <person name="Chang Q.C."/>
            <person name="Ding S.J."/>
            <person name="Wang X.J."/>
            <person name="Zhu J.G."/>
            <person name="Ruan X.D."/>
            <person name="Zhao L."/>
            <person name="Wei J.T."/>
            <person name="Ye R.Z."/>
            <person name="Que T.C."/>
            <person name="Du C.H."/>
            <person name="Zhou Y.H."/>
            <person name="Cheng J.X."/>
            <person name="Dai P.F."/>
            <person name="Guo W.B."/>
            <person name="Han X.H."/>
            <person name="Huang E.J."/>
            <person name="Li L.F."/>
            <person name="Wei W."/>
            <person name="Gao Y.C."/>
            <person name="Liu J.Z."/>
            <person name="Shao H.Z."/>
            <person name="Wang X."/>
            <person name="Wang C.C."/>
            <person name="Yang T.C."/>
            <person name="Huo Q.B."/>
            <person name="Li W."/>
            <person name="Chen H.Y."/>
            <person name="Chen S.E."/>
            <person name="Zhou L.G."/>
            <person name="Ni X.B."/>
            <person name="Tian J.H."/>
            <person name="Sheng Y."/>
            <person name="Liu T."/>
            <person name="Pan Y.S."/>
            <person name="Xia L.Y."/>
            <person name="Li J."/>
            <person name="Zhao F."/>
            <person name="Cao W.C."/>
        </authorList>
    </citation>
    <scope>NUCLEOTIDE SEQUENCE</scope>
    <source>
        <strain evidence="2">Rmic-2018</strain>
    </source>
</reference>
<keyword evidence="3" id="KW-1185">Reference proteome</keyword>
<feature type="compositionally biased region" description="Basic and acidic residues" evidence="1">
    <location>
        <begin position="157"/>
        <end position="167"/>
    </location>
</feature>
<accession>A0A9J6EZZ4</accession>
<feature type="region of interest" description="Disordered" evidence="1">
    <location>
        <begin position="64"/>
        <end position="99"/>
    </location>
</feature>
<feature type="compositionally biased region" description="Basic and acidic residues" evidence="1">
    <location>
        <begin position="81"/>
        <end position="99"/>
    </location>
</feature>
<protein>
    <submittedName>
        <fullName evidence="2">Uncharacterized protein</fullName>
    </submittedName>
</protein>
<dbReference type="Proteomes" id="UP000821866">
    <property type="component" value="Chromosome 1"/>
</dbReference>
<feature type="region of interest" description="Disordered" evidence="1">
    <location>
        <begin position="1"/>
        <end position="35"/>
    </location>
</feature>
<evidence type="ECO:0000256" key="1">
    <source>
        <dbReference type="SAM" id="MobiDB-lite"/>
    </source>
</evidence>
<dbReference type="AlphaFoldDB" id="A0A9J6EZZ4"/>
<feature type="region of interest" description="Disordered" evidence="1">
    <location>
        <begin position="151"/>
        <end position="170"/>
    </location>
</feature>
<comment type="caution">
    <text evidence="2">The sequence shown here is derived from an EMBL/GenBank/DDBJ whole genome shotgun (WGS) entry which is preliminary data.</text>
</comment>
<reference evidence="2" key="2">
    <citation type="submission" date="2021-09" db="EMBL/GenBank/DDBJ databases">
        <authorList>
            <person name="Jia N."/>
            <person name="Wang J."/>
            <person name="Shi W."/>
            <person name="Du L."/>
            <person name="Sun Y."/>
            <person name="Zhan W."/>
            <person name="Jiang J."/>
            <person name="Wang Q."/>
            <person name="Zhang B."/>
            <person name="Ji P."/>
            <person name="Sakyi L.B."/>
            <person name="Cui X."/>
            <person name="Yuan T."/>
            <person name="Jiang B."/>
            <person name="Yang W."/>
            <person name="Lam T.T.-Y."/>
            <person name="Chang Q."/>
            <person name="Ding S."/>
            <person name="Wang X."/>
            <person name="Zhu J."/>
            <person name="Ruan X."/>
            <person name="Zhao L."/>
            <person name="Wei J."/>
            <person name="Que T."/>
            <person name="Du C."/>
            <person name="Cheng J."/>
            <person name="Dai P."/>
            <person name="Han X."/>
            <person name="Huang E."/>
            <person name="Gao Y."/>
            <person name="Liu J."/>
            <person name="Shao H."/>
            <person name="Ye R."/>
            <person name="Li L."/>
            <person name="Wei W."/>
            <person name="Wang X."/>
            <person name="Wang C."/>
            <person name="Huo Q."/>
            <person name="Li W."/>
            <person name="Guo W."/>
            <person name="Chen H."/>
            <person name="Chen S."/>
            <person name="Zhou L."/>
            <person name="Zhou L."/>
            <person name="Ni X."/>
            <person name="Tian J."/>
            <person name="Zhou Y."/>
            <person name="Sheng Y."/>
            <person name="Liu T."/>
            <person name="Pan Y."/>
            <person name="Xia L."/>
            <person name="Li J."/>
            <person name="Zhao F."/>
            <person name="Cao W."/>
        </authorList>
    </citation>
    <scope>NUCLEOTIDE SEQUENCE</scope>
    <source>
        <strain evidence="2">Rmic-2018</strain>
        <tissue evidence="2">Larvae</tissue>
    </source>
</reference>
<sequence>MLQTQPKGTKFPEKKSLTESPDISDETSFLAEKESLTPKRCTTGDYIAEKAKVTEAGHLQLVDKLSQQEPETDAAISKGHLQRDEVPETQGDKGNDELKLSSSALKDSGETLQEVALMSGGQADFLKALEESVLHVESEIISEHLDNYLNTDASPANRDEDHVDKGLPADTNRMVSVDDTLDNSVSPKPSLSSEVEKEVTKQELHLSLDAAPGVVPSVYSKAKELLEECVGATDSTSPEARYQRSVQKARSAKTRFEVSYKKTPQEMSLLRMNREMIELTMKAFFRQVVLRPDMTSDHLQKFLKEILLKKRRIHVPKSWT</sequence>
<proteinExistence type="predicted"/>
<gene>
    <name evidence="2" type="ORF">HPB51_008707</name>
</gene>